<dbReference type="Gene3D" id="2.70.98.50">
    <property type="entry name" value="putative glycoside hydrolase family protein from bacillus halodurans"/>
    <property type="match status" value="1"/>
</dbReference>
<feature type="region of interest" description="Disordered" evidence="1">
    <location>
        <begin position="200"/>
        <end position="219"/>
    </location>
</feature>
<comment type="caution">
    <text evidence="2">The sequence shown here is derived from an EMBL/GenBank/DDBJ whole genome shotgun (WGS) entry which is preliminary data.</text>
</comment>
<dbReference type="RefSeq" id="WP_341415354.1">
    <property type="nucleotide sequence ID" value="NZ_JBBPCC010000005.1"/>
</dbReference>
<dbReference type="Proteomes" id="UP001469365">
    <property type="component" value="Unassembled WGS sequence"/>
</dbReference>
<accession>A0ABU9DHD2</accession>
<gene>
    <name evidence="2" type="ORF">WMW72_10270</name>
</gene>
<evidence type="ECO:0000313" key="2">
    <source>
        <dbReference type="EMBL" id="MEK8128288.1"/>
    </source>
</evidence>
<evidence type="ECO:0000256" key="1">
    <source>
        <dbReference type="SAM" id="MobiDB-lite"/>
    </source>
</evidence>
<name>A0ABU9DHD2_9BACL</name>
<sequence length="227" mass="25558">MPMRDKQANHLAMNNRGYEQAGQHPIQFDGPAPDFFEGALLGNGGLGVVVTTRPDAVLLHLGHNNVWDIRIAENHRDEIMTFQEVFERLSVLPDDLTPLTDHPWYQAYCKMAGENYSKAYPKPMPCGTLLLRYDRRMAEVLGHTVHIEDGRCTVDFLFEDRPVVFELFVEGKHDRIWMKTTDAVSGAAVPLFTNIQINSRSRDTSGISPGRSHKGRSRCAVIHTDSA</sequence>
<reference evidence="2 3" key="1">
    <citation type="submission" date="2024-04" db="EMBL/GenBank/DDBJ databases">
        <title>draft genome sequnece of Paenibacillus filicis.</title>
        <authorList>
            <person name="Kim D.-U."/>
        </authorList>
    </citation>
    <scope>NUCLEOTIDE SEQUENCE [LARGE SCALE GENOMIC DNA]</scope>
    <source>
        <strain evidence="2 3">KACC14197</strain>
    </source>
</reference>
<organism evidence="2 3">
    <name type="scientific">Paenibacillus filicis</name>
    <dbReference type="NCBI Taxonomy" id="669464"/>
    <lineage>
        <taxon>Bacteria</taxon>
        <taxon>Bacillati</taxon>
        <taxon>Bacillota</taxon>
        <taxon>Bacilli</taxon>
        <taxon>Bacillales</taxon>
        <taxon>Paenibacillaceae</taxon>
        <taxon>Paenibacillus</taxon>
    </lineage>
</organism>
<proteinExistence type="predicted"/>
<evidence type="ECO:0008006" key="4">
    <source>
        <dbReference type="Google" id="ProtNLM"/>
    </source>
</evidence>
<keyword evidence="3" id="KW-1185">Reference proteome</keyword>
<protein>
    <recommendedName>
        <fullName evidence="4">Glycosyl hydrolase family 95 N-terminal domain-containing protein</fullName>
    </recommendedName>
</protein>
<evidence type="ECO:0000313" key="3">
    <source>
        <dbReference type="Proteomes" id="UP001469365"/>
    </source>
</evidence>
<dbReference type="EMBL" id="JBBPCC010000005">
    <property type="protein sequence ID" value="MEK8128288.1"/>
    <property type="molecule type" value="Genomic_DNA"/>
</dbReference>